<accession>A0AAD1ULP5</accession>
<evidence type="ECO:0000313" key="2">
    <source>
        <dbReference type="EMBL" id="CAI2371114.1"/>
    </source>
</evidence>
<comment type="caution">
    <text evidence="2">The sequence shown here is derived from an EMBL/GenBank/DDBJ whole genome shotgun (WGS) entry which is preliminary data.</text>
</comment>
<evidence type="ECO:0000313" key="3">
    <source>
        <dbReference type="Proteomes" id="UP001295684"/>
    </source>
</evidence>
<feature type="region of interest" description="Disordered" evidence="1">
    <location>
        <begin position="1"/>
        <end position="27"/>
    </location>
</feature>
<dbReference type="Proteomes" id="UP001295684">
    <property type="component" value="Unassembled WGS sequence"/>
</dbReference>
<dbReference type="EMBL" id="CAMPGE010012341">
    <property type="protein sequence ID" value="CAI2371114.1"/>
    <property type="molecule type" value="Genomic_DNA"/>
</dbReference>
<evidence type="ECO:0000256" key="1">
    <source>
        <dbReference type="SAM" id="MobiDB-lite"/>
    </source>
</evidence>
<gene>
    <name evidence="2" type="ORF">ECRASSUSDP1_LOCUS12434</name>
</gene>
<organism evidence="2 3">
    <name type="scientific">Euplotes crassus</name>
    <dbReference type="NCBI Taxonomy" id="5936"/>
    <lineage>
        <taxon>Eukaryota</taxon>
        <taxon>Sar</taxon>
        <taxon>Alveolata</taxon>
        <taxon>Ciliophora</taxon>
        <taxon>Intramacronucleata</taxon>
        <taxon>Spirotrichea</taxon>
        <taxon>Hypotrichia</taxon>
        <taxon>Euplotida</taxon>
        <taxon>Euplotidae</taxon>
        <taxon>Moneuplotes</taxon>
    </lineage>
</organism>
<dbReference type="AlphaFoldDB" id="A0AAD1ULP5"/>
<reference evidence="2" key="1">
    <citation type="submission" date="2023-07" db="EMBL/GenBank/DDBJ databases">
        <authorList>
            <consortium name="AG Swart"/>
            <person name="Singh M."/>
            <person name="Singh A."/>
            <person name="Seah K."/>
            <person name="Emmerich C."/>
        </authorList>
    </citation>
    <scope>NUCLEOTIDE SEQUENCE</scope>
    <source>
        <strain evidence="2">DP1</strain>
    </source>
</reference>
<keyword evidence="3" id="KW-1185">Reference proteome</keyword>
<sequence length="397" mass="45676">MEMATQDLGSADKSTDSGSGRRPGGFASLARAAMRQNGKYDKSHVCYQVENVSESSSRDIKEVIDLEPEEVVDLEIDEVVELDSEEVIDLGSEEEIISIPMDQQIPILTPPCQVLQTSPNLLFKKSAISTYLLERLEKEFYDEVPDNQGELNLTQLPSLTYITPDGCHEFWNSFLFELGKKINEIVINNCNPRIKSSDKKAAKKIRYCIMTQTLRKLKERCKLKLNSKIGFTDFVTKSFALTFFPDLFQCEVVEDKLKLFFDYIILCFPEVNVKNLLNRLLSTGYFTKSDYNFYIYQFKGKRACSLLHAKMMVKNNRCFRKIFERVLWNVQVMGLDEEERVREVIENLLGLHEEVRLSVKPIHSPLFKGIEESSTQDFSVSFVDSSETVLRISPEKR</sequence>
<protein>
    <submittedName>
        <fullName evidence="2">Uncharacterized protein</fullName>
    </submittedName>
</protein>
<proteinExistence type="predicted"/>
<name>A0AAD1ULP5_EUPCR</name>